<dbReference type="InterPro" id="IPR009531">
    <property type="entry name" value="DUF1150"/>
</dbReference>
<name>A0A251ZWM3_9PROT</name>
<gene>
    <name evidence="1" type="ORF">HK18_03915</name>
</gene>
<accession>A0A251ZWM3</accession>
<sequence length="83" mass="8986">MNDKTKLIAAQKDESVVDVRYLTESQLKSLGVSQMAYVKTIQINGDVVFAIHAADGTPMAVTDNVKTAFAAVVQQEMMPSLVN</sequence>
<organism evidence="1 2">
    <name type="scientific">Commensalibacter intestini</name>
    <dbReference type="NCBI Taxonomy" id="479936"/>
    <lineage>
        <taxon>Bacteria</taxon>
        <taxon>Pseudomonadati</taxon>
        <taxon>Pseudomonadota</taxon>
        <taxon>Alphaproteobacteria</taxon>
        <taxon>Acetobacterales</taxon>
        <taxon>Acetobacteraceae</taxon>
    </lineage>
</organism>
<keyword evidence="2" id="KW-1185">Reference proteome</keyword>
<evidence type="ECO:0000313" key="1">
    <source>
        <dbReference type="EMBL" id="OUI79065.1"/>
    </source>
</evidence>
<dbReference type="AlphaFoldDB" id="A0A251ZWM3"/>
<dbReference type="Pfam" id="PF06620">
    <property type="entry name" value="DUF1150"/>
    <property type="match status" value="1"/>
</dbReference>
<evidence type="ECO:0008006" key="3">
    <source>
        <dbReference type="Google" id="ProtNLM"/>
    </source>
</evidence>
<protein>
    <recommendedName>
        <fullName evidence="3">DUF1150 family protein</fullName>
    </recommendedName>
</protein>
<comment type="caution">
    <text evidence="1">The sequence shown here is derived from an EMBL/GenBank/DDBJ whole genome shotgun (WGS) entry which is preliminary data.</text>
</comment>
<dbReference type="EMBL" id="JOPB01000002">
    <property type="protein sequence ID" value="OUI79065.1"/>
    <property type="molecule type" value="Genomic_DNA"/>
</dbReference>
<evidence type="ECO:0000313" key="2">
    <source>
        <dbReference type="Proteomes" id="UP000194946"/>
    </source>
</evidence>
<dbReference type="Proteomes" id="UP000194946">
    <property type="component" value="Unassembled WGS sequence"/>
</dbReference>
<proteinExistence type="predicted"/>
<reference evidence="2" key="1">
    <citation type="submission" date="2014-06" db="EMBL/GenBank/DDBJ databases">
        <authorList>
            <person name="Winans N.J."/>
            <person name="Newell P.D."/>
            <person name="Douglas A.E."/>
        </authorList>
    </citation>
    <scope>NUCLEOTIDE SEQUENCE [LARGE SCALE GENOMIC DNA]</scope>
    <source>
        <strain evidence="2">DmL_052</strain>
    </source>
</reference>